<reference evidence="2" key="2">
    <citation type="submission" date="2015-01" db="EMBL/GenBank/DDBJ databases">
        <title>Evolutionary Origins and Diversification of the Mycorrhizal Mutualists.</title>
        <authorList>
            <consortium name="DOE Joint Genome Institute"/>
            <consortium name="Mycorrhizal Genomics Consortium"/>
            <person name="Kohler A."/>
            <person name="Kuo A."/>
            <person name="Nagy L.G."/>
            <person name="Floudas D."/>
            <person name="Copeland A."/>
            <person name="Barry K.W."/>
            <person name="Cichocki N."/>
            <person name="Veneault-Fourrey C."/>
            <person name="LaButti K."/>
            <person name="Lindquist E.A."/>
            <person name="Lipzen A."/>
            <person name="Lundell T."/>
            <person name="Morin E."/>
            <person name="Murat C."/>
            <person name="Riley R."/>
            <person name="Ohm R."/>
            <person name="Sun H."/>
            <person name="Tunlid A."/>
            <person name="Henrissat B."/>
            <person name="Grigoriev I.V."/>
            <person name="Hibbett D.S."/>
            <person name="Martin F."/>
        </authorList>
    </citation>
    <scope>NUCLEOTIDE SEQUENCE [LARGE SCALE GENOMIC DNA]</scope>
    <source>
        <strain evidence="2">LaAM-08-1</strain>
    </source>
</reference>
<proteinExistence type="predicted"/>
<organism evidence="1 2">
    <name type="scientific">Laccaria amethystina LaAM-08-1</name>
    <dbReference type="NCBI Taxonomy" id="1095629"/>
    <lineage>
        <taxon>Eukaryota</taxon>
        <taxon>Fungi</taxon>
        <taxon>Dikarya</taxon>
        <taxon>Basidiomycota</taxon>
        <taxon>Agaricomycotina</taxon>
        <taxon>Agaricomycetes</taxon>
        <taxon>Agaricomycetidae</taxon>
        <taxon>Agaricales</taxon>
        <taxon>Agaricineae</taxon>
        <taxon>Hydnangiaceae</taxon>
        <taxon>Laccaria</taxon>
    </lineage>
</organism>
<evidence type="ECO:0000313" key="2">
    <source>
        <dbReference type="Proteomes" id="UP000054477"/>
    </source>
</evidence>
<name>A0A0C9Y3L2_9AGAR</name>
<evidence type="ECO:0000313" key="1">
    <source>
        <dbReference type="EMBL" id="KIK02703.1"/>
    </source>
</evidence>
<sequence length="73" mass="8370">MSVPDGEFSYKATSRNPAQKELLDMYNDSQLSSCTQPRFSARVCKQVRDRRGWPVTSAGFKKPPYDTVRRNRG</sequence>
<dbReference type="EMBL" id="KN838589">
    <property type="protein sequence ID" value="KIK02703.1"/>
    <property type="molecule type" value="Genomic_DNA"/>
</dbReference>
<keyword evidence="2" id="KW-1185">Reference proteome</keyword>
<reference evidence="1 2" key="1">
    <citation type="submission" date="2014-04" db="EMBL/GenBank/DDBJ databases">
        <authorList>
            <consortium name="DOE Joint Genome Institute"/>
            <person name="Kuo A."/>
            <person name="Kohler A."/>
            <person name="Nagy L.G."/>
            <person name="Floudas D."/>
            <person name="Copeland A."/>
            <person name="Barry K.W."/>
            <person name="Cichocki N."/>
            <person name="Veneault-Fourrey C."/>
            <person name="LaButti K."/>
            <person name="Lindquist E.A."/>
            <person name="Lipzen A."/>
            <person name="Lundell T."/>
            <person name="Morin E."/>
            <person name="Murat C."/>
            <person name="Sun H."/>
            <person name="Tunlid A."/>
            <person name="Henrissat B."/>
            <person name="Grigoriev I.V."/>
            <person name="Hibbett D.S."/>
            <person name="Martin F."/>
            <person name="Nordberg H.P."/>
            <person name="Cantor M.N."/>
            <person name="Hua S.X."/>
        </authorList>
    </citation>
    <scope>NUCLEOTIDE SEQUENCE [LARGE SCALE GENOMIC DNA]</scope>
    <source>
        <strain evidence="1 2">LaAM-08-1</strain>
    </source>
</reference>
<dbReference type="AlphaFoldDB" id="A0A0C9Y3L2"/>
<dbReference type="Proteomes" id="UP000054477">
    <property type="component" value="Unassembled WGS sequence"/>
</dbReference>
<protein>
    <submittedName>
        <fullName evidence="1">Uncharacterized protein</fullName>
    </submittedName>
</protein>
<accession>A0A0C9Y3L2</accession>
<dbReference type="HOGENOM" id="CLU_2705218_0_0_1"/>
<gene>
    <name evidence="1" type="ORF">K443DRAFT_677425</name>
</gene>